<evidence type="ECO:0000313" key="9">
    <source>
        <dbReference type="Proteomes" id="UP000515158"/>
    </source>
</evidence>
<feature type="transmembrane region" description="Helical" evidence="7">
    <location>
        <begin position="102"/>
        <end position="121"/>
    </location>
</feature>
<dbReference type="OrthoDB" id="3936150at2759"/>
<reference evidence="10" key="1">
    <citation type="submission" date="2025-08" db="UniProtKB">
        <authorList>
            <consortium name="RefSeq"/>
        </authorList>
    </citation>
    <scope>IDENTIFICATION</scope>
    <source>
        <tissue evidence="10">Total insect</tissue>
    </source>
</reference>
<dbReference type="InterPro" id="IPR005828">
    <property type="entry name" value="MFS_sugar_transport-like"/>
</dbReference>
<accession>A0A6P8YCA5</accession>
<evidence type="ECO:0000259" key="8">
    <source>
        <dbReference type="PROSITE" id="PS50850"/>
    </source>
</evidence>
<dbReference type="GeneID" id="117640985"/>
<keyword evidence="3" id="KW-0813">Transport</keyword>
<feature type="transmembrane region" description="Helical" evidence="7">
    <location>
        <begin position="529"/>
        <end position="548"/>
    </location>
</feature>
<dbReference type="PANTHER" id="PTHR23511:SF36">
    <property type="entry name" value="EG:BACR7A4.13 PROTEIN-RELATED"/>
    <property type="match status" value="1"/>
</dbReference>
<organism evidence="10">
    <name type="scientific">Thrips palmi</name>
    <name type="common">Melon thrips</name>
    <dbReference type="NCBI Taxonomy" id="161013"/>
    <lineage>
        <taxon>Eukaryota</taxon>
        <taxon>Metazoa</taxon>
        <taxon>Ecdysozoa</taxon>
        <taxon>Arthropoda</taxon>
        <taxon>Hexapoda</taxon>
        <taxon>Insecta</taxon>
        <taxon>Pterygota</taxon>
        <taxon>Neoptera</taxon>
        <taxon>Paraneoptera</taxon>
        <taxon>Thysanoptera</taxon>
        <taxon>Terebrantia</taxon>
        <taxon>Thripoidea</taxon>
        <taxon>Thripidae</taxon>
        <taxon>Thrips</taxon>
    </lineage>
</organism>
<protein>
    <submittedName>
        <fullName evidence="10">Synaptic vesicle glycoprotein 2B-like isoform X1</fullName>
    </submittedName>
</protein>
<feature type="transmembrane region" description="Helical" evidence="7">
    <location>
        <begin position="185"/>
        <end position="207"/>
    </location>
</feature>
<dbReference type="Gene3D" id="1.20.1250.20">
    <property type="entry name" value="MFS general substrate transporter like domains"/>
    <property type="match status" value="1"/>
</dbReference>
<evidence type="ECO:0000256" key="3">
    <source>
        <dbReference type="ARBA" id="ARBA00022448"/>
    </source>
</evidence>
<feature type="transmembrane region" description="Helical" evidence="7">
    <location>
        <begin position="151"/>
        <end position="173"/>
    </location>
</feature>
<name>A0A6P8YCA5_THRPL</name>
<dbReference type="InterPro" id="IPR020846">
    <property type="entry name" value="MFS_dom"/>
</dbReference>
<evidence type="ECO:0000313" key="10">
    <source>
        <dbReference type="RefSeq" id="XP_034233951.1"/>
    </source>
</evidence>
<dbReference type="Proteomes" id="UP000515158">
    <property type="component" value="Unplaced"/>
</dbReference>
<evidence type="ECO:0000256" key="2">
    <source>
        <dbReference type="ARBA" id="ARBA00008335"/>
    </source>
</evidence>
<dbReference type="Pfam" id="PF00083">
    <property type="entry name" value="Sugar_tr"/>
    <property type="match status" value="1"/>
</dbReference>
<dbReference type="RefSeq" id="XP_034233951.1">
    <property type="nucleotide sequence ID" value="XM_034378060.1"/>
</dbReference>
<keyword evidence="9" id="KW-1185">Reference proteome</keyword>
<gene>
    <name evidence="10" type="primary">LOC117640985</name>
</gene>
<dbReference type="SUPFAM" id="SSF103473">
    <property type="entry name" value="MFS general substrate transporter"/>
    <property type="match status" value="1"/>
</dbReference>
<evidence type="ECO:0000256" key="1">
    <source>
        <dbReference type="ARBA" id="ARBA00004141"/>
    </source>
</evidence>
<dbReference type="PANTHER" id="PTHR23511">
    <property type="entry name" value="SYNAPTIC VESICLE GLYCOPROTEIN 2"/>
    <property type="match status" value="1"/>
</dbReference>
<feature type="transmembrane region" description="Helical" evidence="7">
    <location>
        <begin position="412"/>
        <end position="430"/>
    </location>
</feature>
<keyword evidence="5 7" id="KW-1133">Transmembrane helix</keyword>
<proteinExistence type="inferred from homology"/>
<comment type="subcellular location">
    <subcellularLocation>
        <location evidence="1">Membrane</location>
        <topology evidence="1">Multi-pass membrane protein</topology>
    </subcellularLocation>
</comment>
<dbReference type="AlphaFoldDB" id="A0A6P8YCA5"/>
<keyword evidence="4 7" id="KW-0812">Transmembrane</keyword>
<evidence type="ECO:0000256" key="5">
    <source>
        <dbReference type="ARBA" id="ARBA00022989"/>
    </source>
</evidence>
<feature type="transmembrane region" description="Helical" evidence="7">
    <location>
        <begin position="58"/>
        <end position="82"/>
    </location>
</feature>
<dbReference type="KEGG" id="tpal:117640985"/>
<comment type="similarity">
    <text evidence="2">Belongs to the major facilitator superfamily.</text>
</comment>
<dbReference type="Pfam" id="PF07690">
    <property type="entry name" value="MFS_1"/>
    <property type="match status" value="1"/>
</dbReference>
<dbReference type="InParanoid" id="A0A6P8YCA5"/>
<dbReference type="InterPro" id="IPR011701">
    <property type="entry name" value="MFS"/>
</dbReference>
<dbReference type="GO" id="GO:0022857">
    <property type="term" value="F:transmembrane transporter activity"/>
    <property type="evidence" value="ECO:0007669"/>
    <property type="project" value="InterPro"/>
</dbReference>
<evidence type="ECO:0000256" key="7">
    <source>
        <dbReference type="SAM" id="Phobius"/>
    </source>
</evidence>
<feature type="transmembrane region" description="Helical" evidence="7">
    <location>
        <begin position="442"/>
        <end position="461"/>
    </location>
</feature>
<feature type="transmembrane region" description="Helical" evidence="7">
    <location>
        <begin position="467"/>
        <end position="489"/>
    </location>
</feature>
<dbReference type="GO" id="GO:0016020">
    <property type="term" value="C:membrane"/>
    <property type="evidence" value="ECO:0007669"/>
    <property type="project" value="UniProtKB-SubCell"/>
</dbReference>
<dbReference type="InterPro" id="IPR036259">
    <property type="entry name" value="MFS_trans_sf"/>
</dbReference>
<dbReference type="PROSITE" id="PS50850">
    <property type="entry name" value="MFS"/>
    <property type="match status" value="1"/>
</dbReference>
<evidence type="ECO:0000256" key="4">
    <source>
        <dbReference type="ARBA" id="ARBA00022692"/>
    </source>
</evidence>
<feature type="transmembrane region" description="Helical" evidence="7">
    <location>
        <begin position="501"/>
        <end position="523"/>
    </location>
</feature>
<feature type="transmembrane region" description="Helical" evidence="7">
    <location>
        <begin position="227"/>
        <end position="246"/>
    </location>
</feature>
<sequence length="556" mass="60074">MKAFRKMELSERSVLICELPRKSFSCWFGTLSVEKNEPEPPATYETAIVACGFGKFHYMLLLGLIPMCAAQLFSSGSVGLALPSAQCDLQLEDFQKGALNGATYLGNLMSGLVWGGVSDVFGRRNIIVLCFLADFLVSLACGFATSYEVLLVLKVLAGVIIAGPNSVLFAYLAEVNDNEHRSMSIMMNGMGFAFAQILQPVLAYFLLPLTFRLELVPGVMELTSWRVFFLACAVPSLVSGLMFIALPESPKFLMSKGRHEDALRAFERIYATNTGCDPATYPIKSLDICVAPILDGKKPNSLQRAVAQFSPLFRKPFLARMLLLVALQVNIMICINSLRLWTPQLFAMLEQFEVGSWQGKPEASNTCQMISAVLDRPVDSAFGVNGTVAAEAAARTAVDRAVGPCEVVSGDVYLRSVLVGAVGTTSFVFTGWASKRFGNRPLMLGSFPLAMVTSVGMLWAVDSDMFTGLLAVFTPLTAVGLTSLSAILVDLFPTSLRGVSVSVALICGRAASLSGNLILPVLLNISCDALFIFITVCLAVCSVLVWFVPKKKDVDL</sequence>
<keyword evidence="6 7" id="KW-0472">Membrane</keyword>
<feature type="transmembrane region" description="Helical" evidence="7">
    <location>
        <begin position="317"/>
        <end position="338"/>
    </location>
</feature>
<evidence type="ECO:0000256" key="6">
    <source>
        <dbReference type="ARBA" id="ARBA00023136"/>
    </source>
</evidence>
<feature type="transmembrane region" description="Helical" evidence="7">
    <location>
        <begin position="126"/>
        <end position="145"/>
    </location>
</feature>
<feature type="domain" description="Major facilitator superfamily (MFS) profile" evidence="8">
    <location>
        <begin position="47"/>
        <end position="553"/>
    </location>
</feature>